<evidence type="ECO:0000256" key="1">
    <source>
        <dbReference type="SAM" id="MobiDB-lite"/>
    </source>
</evidence>
<proteinExistence type="predicted"/>
<accession>A0ABR4CKA1</accession>
<organism evidence="2 3">
    <name type="scientific">Oculimacula yallundae</name>
    <dbReference type="NCBI Taxonomy" id="86028"/>
    <lineage>
        <taxon>Eukaryota</taxon>
        <taxon>Fungi</taxon>
        <taxon>Dikarya</taxon>
        <taxon>Ascomycota</taxon>
        <taxon>Pezizomycotina</taxon>
        <taxon>Leotiomycetes</taxon>
        <taxon>Helotiales</taxon>
        <taxon>Ploettnerulaceae</taxon>
        <taxon>Oculimacula</taxon>
    </lineage>
</organism>
<dbReference type="Proteomes" id="UP001595075">
    <property type="component" value="Unassembled WGS sequence"/>
</dbReference>
<evidence type="ECO:0000313" key="3">
    <source>
        <dbReference type="Proteomes" id="UP001595075"/>
    </source>
</evidence>
<keyword evidence="3" id="KW-1185">Reference proteome</keyword>
<gene>
    <name evidence="2" type="ORF">VTL71DRAFT_13409</name>
</gene>
<dbReference type="EMBL" id="JAZHXI010000006">
    <property type="protein sequence ID" value="KAL2070383.1"/>
    <property type="molecule type" value="Genomic_DNA"/>
</dbReference>
<feature type="region of interest" description="Disordered" evidence="1">
    <location>
        <begin position="1"/>
        <end position="27"/>
    </location>
</feature>
<evidence type="ECO:0000313" key="2">
    <source>
        <dbReference type="EMBL" id="KAL2070383.1"/>
    </source>
</evidence>
<comment type="caution">
    <text evidence="2">The sequence shown here is derived from an EMBL/GenBank/DDBJ whole genome shotgun (WGS) entry which is preliminary data.</text>
</comment>
<sequence length="299" mass="33903">MLSSQNPGGDRGNSWARRRGNKELNLNPPKHPILDFVTTKEKEDVAVQYIADEFEAFGDQEAIMDESNFVEITSSDYIRRKAAPSILRGLLIRGRLQAAVFDIFLQLCLAGVCSLDALQHPVNWNETAKKGSSISWIKQMLGCFAGARQFWPKVQQDWGIKFFLSWHEYNTPLHWLATMIARSFTSLSDVYNIIGRTQQLGPVDSTHAEIMARTLQPNVNWVADINVNRKDTYRGSGTFACWLPENVESSILKGGFEDAAMKLSRDFYPKLEKAEMHYCNFFDIDPKTLDPGGQDKKIC</sequence>
<reference evidence="2 3" key="1">
    <citation type="journal article" date="2024" name="Commun. Biol.">
        <title>Comparative genomic analysis of thermophilic fungi reveals convergent evolutionary adaptations and gene losses.</title>
        <authorList>
            <person name="Steindorff A.S."/>
            <person name="Aguilar-Pontes M.V."/>
            <person name="Robinson A.J."/>
            <person name="Andreopoulos B."/>
            <person name="LaButti K."/>
            <person name="Kuo A."/>
            <person name="Mondo S."/>
            <person name="Riley R."/>
            <person name="Otillar R."/>
            <person name="Haridas S."/>
            <person name="Lipzen A."/>
            <person name="Grimwood J."/>
            <person name="Schmutz J."/>
            <person name="Clum A."/>
            <person name="Reid I.D."/>
            <person name="Moisan M.C."/>
            <person name="Butler G."/>
            <person name="Nguyen T.T.M."/>
            <person name="Dewar K."/>
            <person name="Conant G."/>
            <person name="Drula E."/>
            <person name="Henrissat B."/>
            <person name="Hansel C."/>
            <person name="Singer S."/>
            <person name="Hutchinson M.I."/>
            <person name="de Vries R.P."/>
            <person name="Natvig D.O."/>
            <person name="Powell A.J."/>
            <person name="Tsang A."/>
            <person name="Grigoriev I.V."/>
        </authorList>
    </citation>
    <scope>NUCLEOTIDE SEQUENCE [LARGE SCALE GENOMIC DNA]</scope>
    <source>
        <strain evidence="2 3">CBS 494.80</strain>
    </source>
</reference>
<protein>
    <submittedName>
        <fullName evidence="2">Uncharacterized protein</fullName>
    </submittedName>
</protein>
<name>A0ABR4CKA1_9HELO</name>